<dbReference type="Proteomes" id="UP001180453">
    <property type="component" value="Unassembled WGS sequence"/>
</dbReference>
<dbReference type="Gene3D" id="3.40.190.10">
    <property type="entry name" value="Periplasmic binding protein-like II"/>
    <property type="match status" value="2"/>
</dbReference>
<comment type="caution">
    <text evidence="2">The sequence shown here is derived from an EMBL/GenBank/DDBJ whole genome shotgun (WGS) entry which is preliminary data.</text>
</comment>
<protein>
    <submittedName>
        <fullName evidence="2">Polar amino acid transport system substrate-binding protein</fullName>
    </submittedName>
</protein>
<accession>A0ABU1YF83</accession>
<name>A0ABU1YF83_ROSSA</name>
<keyword evidence="3" id="KW-1185">Reference proteome</keyword>
<evidence type="ECO:0000313" key="3">
    <source>
        <dbReference type="Proteomes" id="UP001180453"/>
    </source>
</evidence>
<dbReference type="PANTHER" id="PTHR38834">
    <property type="entry name" value="PERIPLASMIC SUBSTRATE BINDING PROTEIN FAMILY 3"/>
    <property type="match status" value="1"/>
</dbReference>
<dbReference type="PANTHER" id="PTHR38834:SF3">
    <property type="entry name" value="SOLUTE-BINDING PROTEIN FAMILY 3_N-TERMINAL DOMAIN-CONTAINING PROTEIN"/>
    <property type="match status" value="1"/>
</dbReference>
<dbReference type="SUPFAM" id="SSF53850">
    <property type="entry name" value="Periplasmic binding protein-like II"/>
    <property type="match status" value="1"/>
</dbReference>
<dbReference type="Pfam" id="PF00497">
    <property type="entry name" value="SBP_bac_3"/>
    <property type="match status" value="1"/>
</dbReference>
<proteinExistence type="predicted"/>
<dbReference type="RefSeq" id="WP_310259393.1">
    <property type="nucleotide sequence ID" value="NZ_JAVDXU010000001.1"/>
</dbReference>
<reference evidence="2 3" key="1">
    <citation type="submission" date="2023-07" db="EMBL/GenBank/DDBJ databases">
        <title>Sorghum-associated microbial communities from plants grown in Nebraska, USA.</title>
        <authorList>
            <person name="Schachtman D."/>
        </authorList>
    </citation>
    <scope>NUCLEOTIDE SEQUENCE [LARGE SCALE GENOMIC DNA]</scope>
    <source>
        <strain evidence="2 3">BE314</strain>
    </source>
</reference>
<organism evidence="2 3">
    <name type="scientific">Roseateles saccharophilus</name>
    <name type="common">Pseudomonas saccharophila</name>
    <dbReference type="NCBI Taxonomy" id="304"/>
    <lineage>
        <taxon>Bacteria</taxon>
        <taxon>Pseudomonadati</taxon>
        <taxon>Pseudomonadota</taxon>
        <taxon>Betaproteobacteria</taxon>
        <taxon>Burkholderiales</taxon>
        <taxon>Sphaerotilaceae</taxon>
        <taxon>Roseateles</taxon>
    </lineage>
</organism>
<feature type="domain" description="Solute-binding protein family 3/N-terminal" evidence="1">
    <location>
        <begin position="29"/>
        <end position="237"/>
    </location>
</feature>
<evidence type="ECO:0000259" key="1">
    <source>
        <dbReference type="Pfam" id="PF00497"/>
    </source>
</evidence>
<sequence length="246" mass="26967">MLSRRAFALIPASLFSAQARSGGTALWVSGEVPPFLRDGKNGAEGYAYEIFQAVLKQAGLQAELRFYPWARALRMLEVQQAQAALVIARTADREARFRWLFPVGNFRFVLVTRAADDRPVPADVAGLRKLRVGSMRASASRSMLAEAGASHVVEGKDYNDLIALLRRGVVDAIIGPDSVMRSLDTAVGGGDLRMTLLNQNRAVYAAAAEAMPEENVARLRTAYQQLVDSGFVAQLRKRHPDAFFDD</sequence>
<gene>
    <name evidence="2" type="ORF">J2X20_000146</name>
</gene>
<evidence type="ECO:0000313" key="2">
    <source>
        <dbReference type="EMBL" id="MDR7267517.1"/>
    </source>
</evidence>
<dbReference type="EMBL" id="JAVDXU010000001">
    <property type="protein sequence ID" value="MDR7267517.1"/>
    <property type="molecule type" value="Genomic_DNA"/>
</dbReference>
<dbReference type="InterPro" id="IPR001638">
    <property type="entry name" value="Solute-binding_3/MltF_N"/>
</dbReference>